<keyword evidence="3 8" id="KW-0312">Gluconeogenesis</keyword>
<dbReference type="OrthoDB" id="140919at2"/>
<dbReference type="InterPro" id="IPR023096">
    <property type="entry name" value="G6P_Isomerase_C"/>
</dbReference>
<dbReference type="AlphaFoldDB" id="A0A3A3G226"/>
<evidence type="ECO:0000256" key="8">
    <source>
        <dbReference type="HAMAP-Rule" id="MF_00473"/>
    </source>
</evidence>
<feature type="active site" evidence="8">
    <location>
        <position position="514"/>
    </location>
</feature>
<comment type="catalytic activity">
    <reaction evidence="7 8 9">
        <text>alpha-D-glucose 6-phosphate = beta-D-fructose 6-phosphate</text>
        <dbReference type="Rhea" id="RHEA:11816"/>
        <dbReference type="ChEBI" id="CHEBI:57634"/>
        <dbReference type="ChEBI" id="CHEBI:58225"/>
        <dbReference type="EC" id="5.3.1.9"/>
    </reaction>
</comment>
<evidence type="ECO:0000313" key="11">
    <source>
        <dbReference type="Proteomes" id="UP000266327"/>
    </source>
</evidence>
<dbReference type="InterPro" id="IPR046348">
    <property type="entry name" value="SIS_dom_sf"/>
</dbReference>
<keyword evidence="11" id="KW-1185">Reference proteome</keyword>
<dbReference type="UniPathway" id="UPA00138"/>
<sequence>MPRMPFTASATHTALMDHHARACQWRMADLFAQDPLRAQAFSLEAAGLFLDYSKNRIDRTTVALLVALARECGVAQQRDAMFAGARINTTENRAVLHTALRAPRGHTLRLDGRDINADVHAVLDQMRLFSDQVRTGAWRGCQGQAMTDIVNIGIGGSDLGPKMACQALRPYGHPRLTSHFISNADGNDLAALLPRLNPATTLFIIASKTFTTAETMMNAQTARTWFLRQHPHTGDLKKHFVAVSTNTPAVQAFGIAPENMFPFWDWVGGRYSLWSAIGLSIMLAIGFDHFAQLLAGAHALDRHFQEAPLERNLPVLLALIGIWNRNYFQDASLSIAPYHQDLKYFPAYLQQLEMESNGKQVACDGTPLAAPACPVIWGNVGTNGQHAYFQLLHQGADVVPVDFITALQPAHDLPGHHTALLANCFAQSEALMLGKNAGQASAEMQAEGNSAPAIAALLPHKLFPGNRPSNTLLLETLSPARLGALIALYEHKTFVQGVIWGINSFDQWGVELGKVLAKQIHAELAGAAVSNQHDSSTHGLIARARAATLQEKALPDGASRSRSSISP</sequence>
<dbReference type="FunFam" id="1.10.1390.10:FF:000001">
    <property type="entry name" value="Glucose-6-phosphate isomerase"/>
    <property type="match status" value="1"/>
</dbReference>
<dbReference type="GO" id="GO:0004347">
    <property type="term" value="F:glucose-6-phosphate isomerase activity"/>
    <property type="evidence" value="ECO:0007669"/>
    <property type="project" value="UniProtKB-UniRule"/>
</dbReference>
<dbReference type="Gene3D" id="1.10.1390.10">
    <property type="match status" value="1"/>
</dbReference>
<dbReference type="Proteomes" id="UP000266327">
    <property type="component" value="Unassembled WGS sequence"/>
</dbReference>
<feature type="active site" evidence="8">
    <location>
        <position position="386"/>
    </location>
</feature>
<keyword evidence="4 8" id="KW-0963">Cytoplasm</keyword>
<dbReference type="EMBL" id="QYUQ01000002">
    <property type="protein sequence ID" value="RJG01705.1"/>
    <property type="molecule type" value="Genomic_DNA"/>
</dbReference>
<comment type="pathway">
    <text evidence="1 8 9">Carbohydrate degradation; glycolysis; D-glyceraldehyde 3-phosphate and glycerone phosphate from D-glucose: step 2/4.</text>
</comment>
<dbReference type="UniPathway" id="UPA00109">
    <property type="reaction ID" value="UER00181"/>
</dbReference>
<dbReference type="CDD" id="cd05016">
    <property type="entry name" value="SIS_PGI_2"/>
    <property type="match status" value="1"/>
</dbReference>
<evidence type="ECO:0000256" key="4">
    <source>
        <dbReference type="ARBA" id="ARBA00022490"/>
    </source>
</evidence>
<evidence type="ECO:0000256" key="3">
    <source>
        <dbReference type="ARBA" id="ARBA00022432"/>
    </source>
</evidence>
<dbReference type="InterPro" id="IPR001672">
    <property type="entry name" value="G6P_Isomerase"/>
</dbReference>
<dbReference type="NCBIfam" id="NF001211">
    <property type="entry name" value="PRK00179.1"/>
    <property type="match status" value="1"/>
</dbReference>
<comment type="caution">
    <text evidence="10">The sequence shown here is derived from an EMBL/GenBank/DDBJ whole genome shotgun (WGS) entry which is preliminary data.</text>
</comment>
<organism evidence="10 11">
    <name type="scientific">Noviherbaspirillum sedimenti</name>
    <dbReference type="NCBI Taxonomy" id="2320865"/>
    <lineage>
        <taxon>Bacteria</taxon>
        <taxon>Pseudomonadati</taxon>
        <taxon>Pseudomonadota</taxon>
        <taxon>Betaproteobacteria</taxon>
        <taxon>Burkholderiales</taxon>
        <taxon>Oxalobacteraceae</taxon>
        <taxon>Noviherbaspirillum</taxon>
    </lineage>
</organism>
<name>A0A3A3G226_9BURK</name>
<feature type="active site" description="Proton donor" evidence="8">
    <location>
        <position position="355"/>
    </location>
</feature>
<dbReference type="GO" id="GO:0048029">
    <property type="term" value="F:monosaccharide binding"/>
    <property type="evidence" value="ECO:0007669"/>
    <property type="project" value="TreeGrafter"/>
</dbReference>
<keyword evidence="5 8" id="KW-0324">Glycolysis</keyword>
<reference evidence="11" key="1">
    <citation type="submission" date="2018-09" db="EMBL/GenBank/DDBJ databases">
        <authorList>
            <person name="Zhu H."/>
        </authorList>
    </citation>
    <scope>NUCLEOTIDE SEQUENCE [LARGE SCALE GENOMIC DNA]</scope>
    <source>
        <strain evidence="11">K1S02-23</strain>
    </source>
</reference>
<accession>A0A3A3G226</accession>
<evidence type="ECO:0000256" key="2">
    <source>
        <dbReference type="ARBA" id="ARBA00006604"/>
    </source>
</evidence>
<dbReference type="PRINTS" id="PR00662">
    <property type="entry name" value="G6PISOMERASE"/>
</dbReference>
<dbReference type="InterPro" id="IPR035482">
    <property type="entry name" value="SIS_PGI_2"/>
</dbReference>
<dbReference type="RefSeq" id="WP_119785170.1">
    <property type="nucleotide sequence ID" value="NZ_QYUQ01000002.1"/>
</dbReference>
<keyword evidence="6 8" id="KW-0413">Isomerase</keyword>
<dbReference type="PROSITE" id="PS00174">
    <property type="entry name" value="P_GLUCOSE_ISOMERASE_2"/>
    <property type="match status" value="1"/>
</dbReference>
<evidence type="ECO:0000256" key="1">
    <source>
        <dbReference type="ARBA" id="ARBA00004926"/>
    </source>
</evidence>
<dbReference type="GO" id="GO:0005829">
    <property type="term" value="C:cytosol"/>
    <property type="evidence" value="ECO:0007669"/>
    <property type="project" value="TreeGrafter"/>
</dbReference>
<dbReference type="GO" id="GO:0006094">
    <property type="term" value="P:gluconeogenesis"/>
    <property type="evidence" value="ECO:0007669"/>
    <property type="project" value="UniProtKB-UniRule"/>
</dbReference>
<evidence type="ECO:0000313" key="10">
    <source>
        <dbReference type="EMBL" id="RJG01705.1"/>
    </source>
</evidence>
<dbReference type="Gene3D" id="3.40.50.10490">
    <property type="entry name" value="Glucose-6-phosphate isomerase like protein, domain 1"/>
    <property type="match status" value="2"/>
</dbReference>
<dbReference type="HAMAP" id="MF_00473">
    <property type="entry name" value="G6P_isomerase"/>
    <property type="match status" value="1"/>
</dbReference>
<dbReference type="InterPro" id="IPR035476">
    <property type="entry name" value="SIS_PGI_1"/>
</dbReference>
<evidence type="ECO:0000256" key="9">
    <source>
        <dbReference type="RuleBase" id="RU000612"/>
    </source>
</evidence>
<protein>
    <recommendedName>
        <fullName evidence="8">Glucose-6-phosphate isomerase</fullName>
        <shortName evidence="8">GPI</shortName>
        <ecNumber evidence="8">5.3.1.9</ecNumber>
    </recommendedName>
    <alternativeName>
        <fullName evidence="8">Phosphoglucose isomerase</fullName>
        <shortName evidence="8">PGI</shortName>
    </alternativeName>
    <alternativeName>
        <fullName evidence="8">Phosphohexose isomerase</fullName>
        <shortName evidence="8">PHI</shortName>
    </alternativeName>
</protein>
<comment type="function">
    <text evidence="8">Catalyzes the reversible isomerization of glucose-6-phosphate to fructose-6-phosphate.</text>
</comment>
<dbReference type="Pfam" id="PF00342">
    <property type="entry name" value="PGI"/>
    <property type="match status" value="1"/>
</dbReference>
<proteinExistence type="inferred from homology"/>
<dbReference type="EC" id="5.3.1.9" evidence="8"/>
<dbReference type="InterPro" id="IPR018189">
    <property type="entry name" value="Phosphoglucose_isomerase_CS"/>
</dbReference>
<comment type="pathway">
    <text evidence="8">Carbohydrate biosynthesis; gluconeogenesis.</text>
</comment>
<comment type="similarity">
    <text evidence="2 8 9">Belongs to the GPI family.</text>
</comment>
<dbReference type="PANTHER" id="PTHR11469:SF1">
    <property type="entry name" value="GLUCOSE-6-PHOSPHATE ISOMERASE"/>
    <property type="match status" value="1"/>
</dbReference>
<dbReference type="PROSITE" id="PS51463">
    <property type="entry name" value="P_GLUCOSE_ISOMERASE_3"/>
    <property type="match status" value="1"/>
</dbReference>
<comment type="subcellular location">
    <subcellularLocation>
        <location evidence="8">Cytoplasm</location>
    </subcellularLocation>
</comment>
<dbReference type="GO" id="GO:0097367">
    <property type="term" value="F:carbohydrate derivative binding"/>
    <property type="evidence" value="ECO:0007669"/>
    <property type="project" value="InterPro"/>
</dbReference>
<evidence type="ECO:0000256" key="5">
    <source>
        <dbReference type="ARBA" id="ARBA00023152"/>
    </source>
</evidence>
<dbReference type="GO" id="GO:0006096">
    <property type="term" value="P:glycolytic process"/>
    <property type="evidence" value="ECO:0007669"/>
    <property type="project" value="UniProtKB-UniRule"/>
</dbReference>
<gene>
    <name evidence="8" type="primary">pgi</name>
    <name evidence="10" type="ORF">D3878_08990</name>
</gene>
<dbReference type="PANTHER" id="PTHR11469">
    <property type="entry name" value="GLUCOSE-6-PHOSPHATE ISOMERASE"/>
    <property type="match status" value="1"/>
</dbReference>
<dbReference type="CDD" id="cd05015">
    <property type="entry name" value="SIS_PGI_1"/>
    <property type="match status" value="1"/>
</dbReference>
<evidence type="ECO:0000256" key="6">
    <source>
        <dbReference type="ARBA" id="ARBA00023235"/>
    </source>
</evidence>
<dbReference type="SUPFAM" id="SSF53697">
    <property type="entry name" value="SIS domain"/>
    <property type="match status" value="1"/>
</dbReference>
<dbReference type="FunFam" id="3.40.50.10490:FF:000018">
    <property type="entry name" value="Glucose-6-phosphate isomerase"/>
    <property type="match status" value="1"/>
</dbReference>
<evidence type="ECO:0000256" key="7">
    <source>
        <dbReference type="ARBA" id="ARBA00029321"/>
    </source>
</evidence>
<dbReference type="PROSITE" id="PS00765">
    <property type="entry name" value="P_GLUCOSE_ISOMERASE_1"/>
    <property type="match status" value="1"/>
</dbReference>
<dbReference type="GO" id="GO:0051156">
    <property type="term" value="P:glucose 6-phosphate metabolic process"/>
    <property type="evidence" value="ECO:0007669"/>
    <property type="project" value="TreeGrafter"/>
</dbReference>